<gene>
    <name evidence="4" type="ORF">L0668_02245</name>
</gene>
<dbReference type="PANTHER" id="PTHR30203:SF32">
    <property type="entry name" value="CATION EFFLUX SYSTEM PROTEIN CUSC"/>
    <property type="match status" value="1"/>
</dbReference>
<organism evidence="4 5">
    <name type="scientific">Paraglaciecola algarum</name>
    <dbReference type="NCBI Taxonomy" id="3050085"/>
    <lineage>
        <taxon>Bacteria</taxon>
        <taxon>Pseudomonadati</taxon>
        <taxon>Pseudomonadota</taxon>
        <taxon>Gammaproteobacteria</taxon>
        <taxon>Alteromonadales</taxon>
        <taxon>Alteromonadaceae</taxon>
        <taxon>Paraglaciecola</taxon>
    </lineage>
</organism>
<accession>A0ABS9D2T0</accession>
<evidence type="ECO:0000256" key="3">
    <source>
        <dbReference type="SAM" id="Coils"/>
    </source>
</evidence>
<comment type="subcellular location">
    <subcellularLocation>
        <location evidence="2">Cell outer membrane</location>
        <topology evidence="2">Lipid-anchor</topology>
    </subcellularLocation>
</comment>
<dbReference type="PROSITE" id="PS51257">
    <property type="entry name" value="PROKAR_LIPOPROTEIN"/>
    <property type="match status" value="1"/>
</dbReference>
<reference evidence="4 5" key="1">
    <citation type="submission" date="2022-01" db="EMBL/GenBank/DDBJ databases">
        <title>Paraglaciecola sp. G1-23.</title>
        <authorList>
            <person name="Jin M.S."/>
            <person name="Han D.M."/>
            <person name="Kim H.M."/>
            <person name="Jeon C.O."/>
        </authorList>
    </citation>
    <scope>NUCLEOTIDE SEQUENCE [LARGE SCALE GENOMIC DNA]</scope>
    <source>
        <strain evidence="4 5">G1-23</strain>
    </source>
</reference>
<dbReference type="Gene3D" id="1.20.1600.10">
    <property type="entry name" value="Outer membrane efflux proteins (OEP)"/>
    <property type="match status" value="1"/>
</dbReference>
<keyword evidence="5" id="KW-1185">Reference proteome</keyword>
<dbReference type="Proteomes" id="UP001521137">
    <property type="component" value="Unassembled WGS sequence"/>
</dbReference>
<sequence length="468" mass="52090">MKSYCPLLICVLLIGCAGTSPVKTELRDYQIPENWQSDANQLAPQDNWLSQFNNPILMALTEEALEKNQSLKQQAYNVEIAKQQLVQTGARLWPDLDLTVSTGRSKTTNPNNISNRNTLNLGASYEVDLWGKLSDNQQVSQLSLLVAEAQYQETKQDLVGQIVASWFNLVSANQLTILFQHRVDNAKQSLDIIESGYQQGVNKALDVYLSRNELNSEKSNLAQQKAKLLETARILEKLLGRYPSGDVVNQLSGQQLPLLTEQIPLGLPSDVVRRKPELKAAWYQVLSQNATLAYTHKQRFPSFRLTAAVSTASDELSDLLSSSSLAWSLLGGLTAPIFDAGLLKSNEEIARLRLKQQEQTYLNTLYNAFSEVENAVTNESSLYSQFQATLDAQKNALAAETLAFEQYQRGLVTYTTVLDAQDRAFSAQSSLIQIKNQLLINRANLHIALGGDFSSNNTNNQQEDSINE</sequence>
<evidence type="ECO:0000256" key="2">
    <source>
        <dbReference type="RuleBase" id="RU362097"/>
    </source>
</evidence>
<keyword evidence="2" id="KW-0812">Transmembrane</keyword>
<dbReference type="RefSeq" id="WP_235310426.1">
    <property type="nucleotide sequence ID" value="NZ_JAKGAS010000001.1"/>
</dbReference>
<keyword evidence="2" id="KW-1134">Transmembrane beta strand</keyword>
<name>A0ABS9D2T0_9ALTE</name>
<feature type="coiled-coil region" evidence="3">
    <location>
        <begin position="211"/>
        <end position="238"/>
    </location>
</feature>
<protein>
    <submittedName>
        <fullName evidence="4">Efflux transporter outer membrane subunit</fullName>
    </submittedName>
</protein>
<dbReference type="NCBIfam" id="TIGR01845">
    <property type="entry name" value="outer_NodT"/>
    <property type="match status" value="1"/>
</dbReference>
<dbReference type="Pfam" id="PF02321">
    <property type="entry name" value="OEP"/>
    <property type="match status" value="2"/>
</dbReference>
<keyword evidence="2" id="KW-0472">Membrane</keyword>
<evidence type="ECO:0000256" key="1">
    <source>
        <dbReference type="ARBA" id="ARBA00007613"/>
    </source>
</evidence>
<dbReference type="SUPFAM" id="SSF56954">
    <property type="entry name" value="Outer membrane efflux proteins (OEP)"/>
    <property type="match status" value="1"/>
</dbReference>
<proteinExistence type="inferred from homology"/>
<comment type="similarity">
    <text evidence="1 2">Belongs to the outer membrane factor (OMF) (TC 1.B.17) family.</text>
</comment>
<keyword evidence="2" id="KW-0449">Lipoprotein</keyword>
<comment type="caution">
    <text evidence="4">The sequence shown here is derived from an EMBL/GenBank/DDBJ whole genome shotgun (WGS) entry which is preliminary data.</text>
</comment>
<evidence type="ECO:0000313" key="5">
    <source>
        <dbReference type="Proteomes" id="UP001521137"/>
    </source>
</evidence>
<keyword evidence="2" id="KW-0564">Palmitate</keyword>
<dbReference type="EMBL" id="JAKGAS010000001">
    <property type="protein sequence ID" value="MCF2946909.1"/>
    <property type="molecule type" value="Genomic_DNA"/>
</dbReference>
<dbReference type="InterPro" id="IPR010131">
    <property type="entry name" value="MdtP/NodT-like"/>
</dbReference>
<keyword evidence="3" id="KW-0175">Coiled coil</keyword>
<evidence type="ECO:0000313" key="4">
    <source>
        <dbReference type="EMBL" id="MCF2946909.1"/>
    </source>
</evidence>
<dbReference type="PANTHER" id="PTHR30203">
    <property type="entry name" value="OUTER MEMBRANE CATION EFFLUX PROTEIN"/>
    <property type="match status" value="1"/>
</dbReference>
<dbReference type="InterPro" id="IPR003423">
    <property type="entry name" value="OMP_efflux"/>
</dbReference>
<dbReference type="Gene3D" id="2.20.200.10">
    <property type="entry name" value="Outer membrane efflux proteins (OEP)"/>
    <property type="match status" value="1"/>
</dbReference>